<evidence type="ECO:0000256" key="1">
    <source>
        <dbReference type="SAM" id="Phobius"/>
    </source>
</evidence>
<protein>
    <recommendedName>
        <fullName evidence="4">Iodothyronine deiodinase</fullName>
    </recommendedName>
</protein>
<keyword evidence="1" id="KW-0472">Membrane</keyword>
<evidence type="ECO:0000313" key="2">
    <source>
        <dbReference type="EMBL" id="KAK7497678.1"/>
    </source>
</evidence>
<dbReference type="AlphaFoldDB" id="A0ABD0LE32"/>
<accession>A0ABD0LE32</accession>
<keyword evidence="1" id="KW-1133">Transmembrane helix</keyword>
<dbReference type="Gene3D" id="3.40.30.10">
    <property type="entry name" value="Glutaredoxin"/>
    <property type="match status" value="1"/>
</dbReference>
<name>A0ABD0LE32_9CAEN</name>
<comment type="caution">
    <text evidence="2">The sequence shown here is derived from an EMBL/GenBank/DDBJ whole genome shotgun (WGS) entry which is preliminary data.</text>
</comment>
<dbReference type="Proteomes" id="UP001519460">
    <property type="component" value="Unassembled WGS sequence"/>
</dbReference>
<sequence length="123" mass="13638">MTAIAAITLGVMDSLNQTLRQLVFYFFYSVLISIKLLSYISPVARAMERAIQARCEDFNIGKIDWAGGLPVIASHLTQNVFKAVRKGREALDVDLYTLDGASVKLFDFMKKGRPLVVNFGSCS</sequence>
<dbReference type="EMBL" id="JACVVK020000056">
    <property type="protein sequence ID" value="KAK7497678.1"/>
    <property type="molecule type" value="Genomic_DNA"/>
</dbReference>
<dbReference type="InterPro" id="IPR000643">
    <property type="entry name" value="Iodothyronine_deiodinase"/>
</dbReference>
<keyword evidence="3" id="KW-1185">Reference proteome</keyword>
<evidence type="ECO:0000313" key="3">
    <source>
        <dbReference type="Proteomes" id="UP001519460"/>
    </source>
</evidence>
<proteinExistence type="predicted"/>
<organism evidence="2 3">
    <name type="scientific">Batillaria attramentaria</name>
    <dbReference type="NCBI Taxonomy" id="370345"/>
    <lineage>
        <taxon>Eukaryota</taxon>
        <taxon>Metazoa</taxon>
        <taxon>Spiralia</taxon>
        <taxon>Lophotrochozoa</taxon>
        <taxon>Mollusca</taxon>
        <taxon>Gastropoda</taxon>
        <taxon>Caenogastropoda</taxon>
        <taxon>Sorbeoconcha</taxon>
        <taxon>Cerithioidea</taxon>
        <taxon>Batillariidae</taxon>
        <taxon>Batillaria</taxon>
    </lineage>
</organism>
<keyword evidence="1" id="KW-0812">Transmembrane</keyword>
<gene>
    <name evidence="2" type="ORF">BaRGS_00011073</name>
</gene>
<evidence type="ECO:0008006" key="4">
    <source>
        <dbReference type="Google" id="ProtNLM"/>
    </source>
</evidence>
<dbReference type="Pfam" id="PF00837">
    <property type="entry name" value="T4_deiodinase"/>
    <property type="match status" value="1"/>
</dbReference>
<reference evidence="2 3" key="1">
    <citation type="journal article" date="2023" name="Sci. Data">
        <title>Genome assembly of the Korean intertidal mud-creeper Batillaria attramentaria.</title>
        <authorList>
            <person name="Patra A.K."/>
            <person name="Ho P.T."/>
            <person name="Jun S."/>
            <person name="Lee S.J."/>
            <person name="Kim Y."/>
            <person name="Won Y.J."/>
        </authorList>
    </citation>
    <scope>NUCLEOTIDE SEQUENCE [LARGE SCALE GENOMIC DNA]</scope>
    <source>
        <strain evidence="2">Wonlab-2016</strain>
    </source>
</reference>
<feature type="transmembrane region" description="Helical" evidence="1">
    <location>
        <begin position="22"/>
        <end position="40"/>
    </location>
</feature>